<dbReference type="RefSeq" id="WP_409122615.1">
    <property type="nucleotide sequence ID" value="NZ_JBJVNI010000016.1"/>
</dbReference>
<accession>A0ABW9HY38</accession>
<keyword evidence="1" id="KW-0805">Transcription regulation</keyword>
<dbReference type="InterPro" id="IPR039422">
    <property type="entry name" value="MarR/SlyA-like"/>
</dbReference>
<gene>
    <name evidence="6" type="ORF">ACKI18_28655</name>
</gene>
<dbReference type="InterPro" id="IPR000835">
    <property type="entry name" value="HTH_MarR-typ"/>
</dbReference>
<evidence type="ECO:0000256" key="1">
    <source>
        <dbReference type="ARBA" id="ARBA00023015"/>
    </source>
</evidence>
<keyword evidence="2" id="KW-0238">DNA-binding</keyword>
<keyword evidence="3" id="KW-0804">Transcription</keyword>
<dbReference type="PROSITE" id="PS50995">
    <property type="entry name" value="HTH_MARR_2"/>
    <property type="match status" value="1"/>
</dbReference>
<evidence type="ECO:0000313" key="7">
    <source>
        <dbReference type="Proteomes" id="UP001631957"/>
    </source>
</evidence>
<dbReference type="SMART" id="SM00347">
    <property type="entry name" value="HTH_MARR"/>
    <property type="match status" value="1"/>
</dbReference>
<comment type="caution">
    <text evidence="6">The sequence shown here is derived from an EMBL/GenBank/DDBJ whole genome shotgun (WGS) entry which is preliminary data.</text>
</comment>
<dbReference type="PANTHER" id="PTHR33164">
    <property type="entry name" value="TRANSCRIPTIONAL REGULATOR, MARR FAMILY"/>
    <property type="match status" value="1"/>
</dbReference>
<dbReference type="SUPFAM" id="SSF46785">
    <property type="entry name" value="Winged helix' DNA-binding domain"/>
    <property type="match status" value="1"/>
</dbReference>
<evidence type="ECO:0000313" key="6">
    <source>
        <dbReference type="EMBL" id="MFM9612671.1"/>
    </source>
</evidence>
<feature type="compositionally biased region" description="Basic and acidic residues" evidence="4">
    <location>
        <begin position="165"/>
        <end position="176"/>
    </location>
</feature>
<sequence>MAGQAQFAELARQLSAFGAVKRELERILPADCPAGSTAVLVLLGRYGEMRMTHLSELLSVDMSVSSRHVAHLVDRGWIERAADPADKRSRILRLTPAGHAKLAQLSQRSVELLAERLDGWSAKDVDQLTRLLTRLRGEFDCKPGRQSAVRPVRDGEPDAGAPHLGDPHPREPHPGDPDAGAPHPQPPPPPPVRQRPTRTPATT</sequence>
<reference evidence="6 7" key="1">
    <citation type="submission" date="2024-12" db="EMBL/GenBank/DDBJ databases">
        <title>Forecasting of Potato common scab and diversities of Pathogenic streptomyces spp. in china.</title>
        <authorList>
            <person name="Handique U."/>
            <person name="Wu J."/>
        </authorList>
    </citation>
    <scope>NUCLEOTIDE SEQUENCE [LARGE SCALE GENOMIC DNA]</scope>
    <source>
        <strain evidence="6 7">ZRIMU1530</strain>
    </source>
</reference>
<keyword evidence="7" id="KW-1185">Reference proteome</keyword>
<name>A0ABW9HY38_9ACTN</name>
<dbReference type="PANTHER" id="PTHR33164:SF57">
    <property type="entry name" value="MARR-FAMILY TRANSCRIPTIONAL REGULATOR"/>
    <property type="match status" value="1"/>
</dbReference>
<dbReference type="Proteomes" id="UP001631957">
    <property type="component" value="Unassembled WGS sequence"/>
</dbReference>
<dbReference type="InterPro" id="IPR023187">
    <property type="entry name" value="Tscrpt_reg_MarR-type_CS"/>
</dbReference>
<evidence type="ECO:0000259" key="5">
    <source>
        <dbReference type="PROSITE" id="PS50995"/>
    </source>
</evidence>
<feature type="compositionally biased region" description="Pro residues" evidence="4">
    <location>
        <begin position="183"/>
        <end position="193"/>
    </location>
</feature>
<proteinExistence type="predicted"/>
<evidence type="ECO:0000256" key="3">
    <source>
        <dbReference type="ARBA" id="ARBA00023163"/>
    </source>
</evidence>
<organism evidence="6 7">
    <name type="scientific">Streptomyces niveiscabiei</name>
    <dbReference type="NCBI Taxonomy" id="164115"/>
    <lineage>
        <taxon>Bacteria</taxon>
        <taxon>Bacillati</taxon>
        <taxon>Actinomycetota</taxon>
        <taxon>Actinomycetes</taxon>
        <taxon>Kitasatosporales</taxon>
        <taxon>Streptomycetaceae</taxon>
        <taxon>Streptomyces</taxon>
    </lineage>
</organism>
<feature type="domain" description="HTH marR-type" evidence="5">
    <location>
        <begin position="7"/>
        <end position="137"/>
    </location>
</feature>
<evidence type="ECO:0000256" key="4">
    <source>
        <dbReference type="SAM" id="MobiDB-lite"/>
    </source>
</evidence>
<dbReference type="Pfam" id="PF01047">
    <property type="entry name" value="MarR"/>
    <property type="match status" value="1"/>
</dbReference>
<dbReference type="InterPro" id="IPR036390">
    <property type="entry name" value="WH_DNA-bd_sf"/>
</dbReference>
<dbReference type="EMBL" id="JBJVNI010000016">
    <property type="protein sequence ID" value="MFM9612671.1"/>
    <property type="molecule type" value="Genomic_DNA"/>
</dbReference>
<feature type="region of interest" description="Disordered" evidence="4">
    <location>
        <begin position="141"/>
        <end position="203"/>
    </location>
</feature>
<dbReference type="InterPro" id="IPR036388">
    <property type="entry name" value="WH-like_DNA-bd_sf"/>
</dbReference>
<dbReference type="Gene3D" id="1.10.10.10">
    <property type="entry name" value="Winged helix-like DNA-binding domain superfamily/Winged helix DNA-binding domain"/>
    <property type="match status" value="1"/>
</dbReference>
<evidence type="ECO:0000256" key="2">
    <source>
        <dbReference type="ARBA" id="ARBA00023125"/>
    </source>
</evidence>
<dbReference type="PRINTS" id="PR00598">
    <property type="entry name" value="HTHMARR"/>
</dbReference>
<dbReference type="PROSITE" id="PS01117">
    <property type="entry name" value="HTH_MARR_1"/>
    <property type="match status" value="1"/>
</dbReference>
<protein>
    <submittedName>
        <fullName evidence="6">MarR family winged helix-turn-helix transcriptional regulator</fullName>
    </submittedName>
</protein>